<reference evidence="1 2" key="1">
    <citation type="submission" date="2024-03" db="EMBL/GenBank/DDBJ databases">
        <title>Complete genome sequence of the green alga Chloropicon roscoffensis RCC1871.</title>
        <authorList>
            <person name="Lemieux C."/>
            <person name="Pombert J.-F."/>
            <person name="Otis C."/>
            <person name="Turmel M."/>
        </authorList>
    </citation>
    <scope>NUCLEOTIDE SEQUENCE [LARGE SCALE GENOMIC DNA]</scope>
    <source>
        <strain evidence="1 2">RCC1871</strain>
    </source>
</reference>
<keyword evidence="2" id="KW-1185">Reference proteome</keyword>
<accession>A0AAX4PKC1</accession>
<dbReference type="Proteomes" id="UP001472866">
    <property type="component" value="Chromosome 15"/>
</dbReference>
<organism evidence="1 2">
    <name type="scientific">Chloropicon roscoffensis</name>
    <dbReference type="NCBI Taxonomy" id="1461544"/>
    <lineage>
        <taxon>Eukaryota</taxon>
        <taxon>Viridiplantae</taxon>
        <taxon>Chlorophyta</taxon>
        <taxon>Chloropicophyceae</taxon>
        <taxon>Chloropicales</taxon>
        <taxon>Chloropicaceae</taxon>
        <taxon>Chloropicon</taxon>
    </lineage>
</organism>
<dbReference type="AlphaFoldDB" id="A0AAX4PKC1"/>
<proteinExistence type="predicted"/>
<dbReference type="EMBL" id="CP151515">
    <property type="protein sequence ID" value="WZN66468.1"/>
    <property type="molecule type" value="Genomic_DNA"/>
</dbReference>
<sequence length="463" mass="51763">MAERRRRHDEDLEDGERKLRVLFVEEGGEQVRSGLALALFRRALRSEGRLRGRVEADCAAILPHCSYAWEDGVRAFDDVNDAVESDLIVVMDRFDHAEVLREVAAFDNIFPGGYYALKVRRLAGFRACTTGGCALRGLGGDNAGISAGHQSQDPHELDISDPLYASLAAATASPASGGGLDAVYHEVSESVAGLAHYLEQIAEIADHNGNALPTEVSGNLRVNDIAIGQEGAFARNTTLLRSLAARRQQSKQRGYWLDIENVERELSEWSRRNARPEGIMPCLQDIKDSGDYMIFHAVTKYHGGKASVARRLGWSLEGSVGRGFWSRRENIHEALGPYLDCQVREDGFEECTLPTKQSLIERGRQDLVGAIDRVGGFRTVAKDLNLKTRRSGRKALYPELQDWGAYRRRLELWMAEKDERALALGRMPRMKELWGSGALDLYYSTKKYHGGWKRVAERMGWGR</sequence>
<evidence type="ECO:0000313" key="2">
    <source>
        <dbReference type="Proteomes" id="UP001472866"/>
    </source>
</evidence>
<protein>
    <submittedName>
        <fullName evidence="1">Uncharacterized protein</fullName>
    </submittedName>
</protein>
<name>A0AAX4PKC1_9CHLO</name>
<gene>
    <name evidence="1" type="ORF">HKI87_15g80350</name>
</gene>
<evidence type="ECO:0000313" key="1">
    <source>
        <dbReference type="EMBL" id="WZN66468.1"/>
    </source>
</evidence>